<feature type="region of interest" description="Disordered" evidence="1">
    <location>
        <begin position="94"/>
        <end position="119"/>
    </location>
</feature>
<evidence type="ECO:0000256" key="1">
    <source>
        <dbReference type="SAM" id="MobiDB-lite"/>
    </source>
</evidence>
<sequence length="119" mass="12414">METSALSIVGVSHQIFAAEDVSGLVHAIVAATGTDRLLKSRPPAPVTTAMSAGALGGPARATMAQMQAFFYVVRGSSSQIGLGAGSSLIHVRASEEQHKPNPRELQDPRSIFSRAVETT</sequence>
<dbReference type="Gramene" id="TVU15626">
    <property type="protein sequence ID" value="TVU15626"/>
    <property type="gene ID" value="EJB05_39156"/>
</dbReference>
<reference evidence="2 3" key="1">
    <citation type="journal article" date="2019" name="Sci. Rep.">
        <title>A high-quality genome of Eragrostis curvula grass provides insights into Poaceae evolution and supports new strategies to enhance forage quality.</title>
        <authorList>
            <person name="Carballo J."/>
            <person name="Santos B.A.C.M."/>
            <person name="Zappacosta D."/>
            <person name="Garbus I."/>
            <person name="Selva J.P."/>
            <person name="Gallo C.A."/>
            <person name="Diaz A."/>
            <person name="Albertini E."/>
            <person name="Caccamo M."/>
            <person name="Echenique V."/>
        </authorList>
    </citation>
    <scope>NUCLEOTIDE SEQUENCE [LARGE SCALE GENOMIC DNA]</scope>
    <source>
        <strain evidence="3">cv. Victoria</strain>
        <tissue evidence="2">Leaf</tissue>
    </source>
</reference>
<keyword evidence="3" id="KW-1185">Reference proteome</keyword>
<name>A0A5J9TW78_9POAL</name>
<dbReference type="AlphaFoldDB" id="A0A5J9TW78"/>
<evidence type="ECO:0000313" key="3">
    <source>
        <dbReference type="Proteomes" id="UP000324897"/>
    </source>
</evidence>
<feature type="compositionally biased region" description="Basic and acidic residues" evidence="1">
    <location>
        <begin position="94"/>
        <end position="107"/>
    </location>
</feature>
<gene>
    <name evidence="2" type="ORF">EJB05_39156</name>
</gene>
<comment type="caution">
    <text evidence="2">The sequence shown here is derived from an EMBL/GenBank/DDBJ whole genome shotgun (WGS) entry which is preliminary data.</text>
</comment>
<organism evidence="2 3">
    <name type="scientific">Eragrostis curvula</name>
    <name type="common">weeping love grass</name>
    <dbReference type="NCBI Taxonomy" id="38414"/>
    <lineage>
        <taxon>Eukaryota</taxon>
        <taxon>Viridiplantae</taxon>
        <taxon>Streptophyta</taxon>
        <taxon>Embryophyta</taxon>
        <taxon>Tracheophyta</taxon>
        <taxon>Spermatophyta</taxon>
        <taxon>Magnoliopsida</taxon>
        <taxon>Liliopsida</taxon>
        <taxon>Poales</taxon>
        <taxon>Poaceae</taxon>
        <taxon>PACMAD clade</taxon>
        <taxon>Chloridoideae</taxon>
        <taxon>Eragrostideae</taxon>
        <taxon>Eragrostidinae</taxon>
        <taxon>Eragrostis</taxon>
    </lineage>
</organism>
<evidence type="ECO:0000313" key="2">
    <source>
        <dbReference type="EMBL" id="TVU15626.1"/>
    </source>
</evidence>
<proteinExistence type="predicted"/>
<dbReference type="EMBL" id="RWGY01000031">
    <property type="protein sequence ID" value="TVU15626.1"/>
    <property type="molecule type" value="Genomic_DNA"/>
</dbReference>
<dbReference type="Proteomes" id="UP000324897">
    <property type="component" value="Unassembled WGS sequence"/>
</dbReference>
<protein>
    <submittedName>
        <fullName evidence="2">Uncharacterized protein</fullName>
    </submittedName>
</protein>
<accession>A0A5J9TW78</accession>